<keyword evidence="2" id="KW-0012">Acyltransferase</keyword>
<organism evidence="4 5">
    <name type="scientific">Brevibacillus fluminis</name>
    <dbReference type="NCBI Taxonomy" id="511487"/>
    <lineage>
        <taxon>Bacteria</taxon>
        <taxon>Bacillati</taxon>
        <taxon>Bacillota</taxon>
        <taxon>Bacilli</taxon>
        <taxon>Bacillales</taxon>
        <taxon>Paenibacillaceae</taxon>
        <taxon>Brevibacillus</taxon>
    </lineage>
</organism>
<dbReference type="OrthoDB" id="7163760at2"/>
<comment type="caution">
    <text evidence="4">The sequence shown here is derived from an EMBL/GenBank/DDBJ whole genome shotgun (WGS) entry which is preliminary data.</text>
</comment>
<keyword evidence="5" id="KW-1185">Reference proteome</keyword>
<accession>A0A3M8D4H4</accession>
<dbReference type="AlphaFoldDB" id="A0A3M8D4H4"/>
<dbReference type="InterPro" id="IPR016181">
    <property type="entry name" value="Acyl_CoA_acyltransferase"/>
</dbReference>
<feature type="domain" description="N-acetyltransferase" evidence="3">
    <location>
        <begin position="153"/>
        <end position="288"/>
    </location>
</feature>
<dbReference type="Proteomes" id="UP000271031">
    <property type="component" value="Unassembled WGS sequence"/>
</dbReference>
<feature type="domain" description="N-acetyltransferase" evidence="3">
    <location>
        <begin position="3"/>
        <end position="140"/>
    </location>
</feature>
<keyword evidence="1 4" id="KW-0808">Transferase</keyword>
<dbReference type="Pfam" id="PF00583">
    <property type="entry name" value="Acetyltransf_1"/>
    <property type="match status" value="2"/>
</dbReference>
<dbReference type="PANTHER" id="PTHR43420:SF12">
    <property type="entry name" value="N-ACETYLTRANSFERASE DOMAIN-CONTAINING PROTEIN"/>
    <property type="match status" value="1"/>
</dbReference>
<dbReference type="RefSeq" id="WP_122920425.1">
    <property type="nucleotide sequence ID" value="NZ_RHHQ01000020.1"/>
</dbReference>
<dbReference type="SUPFAM" id="SSF55729">
    <property type="entry name" value="Acyl-CoA N-acyltransferases (Nat)"/>
    <property type="match status" value="2"/>
</dbReference>
<dbReference type="InterPro" id="IPR000182">
    <property type="entry name" value="GNAT_dom"/>
</dbReference>
<dbReference type="PANTHER" id="PTHR43420">
    <property type="entry name" value="ACETYLTRANSFERASE"/>
    <property type="match status" value="1"/>
</dbReference>
<dbReference type="InterPro" id="IPR050680">
    <property type="entry name" value="YpeA/RimI_acetyltransf"/>
</dbReference>
<evidence type="ECO:0000313" key="4">
    <source>
        <dbReference type="EMBL" id="RNB82347.1"/>
    </source>
</evidence>
<evidence type="ECO:0000256" key="1">
    <source>
        <dbReference type="ARBA" id="ARBA00022679"/>
    </source>
</evidence>
<name>A0A3M8D4H4_9BACL</name>
<dbReference type="PROSITE" id="PS51186">
    <property type="entry name" value="GNAT"/>
    <property type="match status" value="2"/>
</dbReference>
<proteinExistence type="predicted"/>
<reference evidence="4 5" key="1">
    <citation type="submission" date="2018-10" db="EMBL/GenBank/DDBJ databases">
        <title>Phylogenomics of Brevibacillus.</title>
        <authorList>
            <person name="Dunlap C."/>
        </authorList>
    </citation>
    <scope>NUCLEOTIDE SEQUENCE [LARGE SCALE GENOMIC DNA]</scope>
    <source>
        <strain evidence="4 5">JCM 15716</strain>
    </source>
</reference>
<evidence type="ECO:0000256" key="2">
    <source>
        <dbReference type="ARBA" id="ARBA00023315"/>
    </source>
</evidence>
<evidence type="ECO:0000259" key="3">
    <source>
        <dbReference type="PROSITE" id="PS51186"/>
    </source>
</evidence>
<dbReference type="GO" id="GO:0016747">
    <property type="term" value="F:acyltransferase activity, transferring groups other than amino-acyl groups"/>
    <property type="evidence" value="ECO:0007669"/>
    <property type="project" value="InterPro"/>
</dbReference>
<protein>
    <submittedName>
        <fullName evidence="4">GNAT family N-acetyltransferase</fullName>
    </submittedName>
</protein>
<sequence length="288" mass="32219">MLITKQGLSEQELAAIAELADICNKADGILLKLNWETLKSRPTDVTNDFLFYDGDKLVGFAALYVFRSTEAELSGMVHPDYRRQGIFTQLTRAAQDECRRRNIPKLIYIVYHLSESGKAFATATGAAYGFSEYWMARTKDLLPPVNPDTAKTVTLRLVEERDLEDIIALNISGFSMSEEDSREYVSQSQASERDKTYISHLGETPVGKIGVMEETDKAFIFGFCVASDMQRKGLGRQILSKTIQLLKEKGFQQIELEVAVENLQALGLYESCGFVTTGANDYFELALS</sequence>
<dbReference type="Gene3D" id="3.40.630.30">
    <property type="match status" value="1"/>
</dbReference>
<evidence type="ECO:0000313" key="5">
    <source>
        <dbReference type="Proteomes" id="UP000271031"/>
    </source>
</evidence>
<dbReference type="CDD" id="cd04301">
    <property type="entry name" value="NAT_SF"/>
    <property type="match status" value="2"/>
</dbReference>
<dbReference type="EMBL" id="RHHQ01000020">
    <property type="protein sequence ID" value="RNB82347.1"/>
    <property type="molecule type" value="Genomic_DNA"/>
</dbReference>
<gene>
    <name evidence="4" type="ORF">EDM56_23780</name>
</gene>